<keyword evidence="2 4" id="KW-0808">Transferase</keyword>
<evidence type="ECO:0000313" key="4">
    <source>
        <dbReference type="EMBL" id="MPM10831.1"/>
    </source>
</evidence>
<feature type="domain" description="Glycosyltransferase 2-like" evidence="3">
    <location>
        <begin position="10"/>
        <end position="134"/>
    </location>
</feature>
<dbReference type="InterPro" id="IPR029044">
    <property type="entry name" value="Nucleotide-diphossugar_trans"/>
</dbReference>
<dbReference type="EMBL" id="VSSQ01001747">
    <property type="protein sequence ID" value="MPM10831.1"/>
    <property type="molecule type" value="Genomic_DNA"/>
</dbReference>
<dbReference type="Gene3D" id="3.90.550.10">
    <property type="entry name" value="Spore Coat Polysaccharide Biosynthesis Protein SpsA, Chain A"/>
    <property type="match status" value="1"/>
</dbReference>
<dbReference type="SUPFAM" id="SSF53448">
    <property type="entry name" value="Nucleotide-diphospho-sugar transferases"/>
    <property type="match status" value="1"/>
</dbReference>
<evidence type="ECO:0000259" key="3">
    <source>
        <dbReference type="Pfam" id="PF00535"/>
    </source>
</evidence>
<sequence length="322" mass="36729">MDKTQTPYISVIMPVYNTGKFIAAALESVINQSLENIEIVLVNDGSTDNSGDIITLYKSRDSRIVVVDQDNSGLSVARNSGMKKATGEYIYFMDSDDLIEPSTLLSCYEFAVKEGLDVVCFDAKAFFNDDWASESSFIFDYSRKDLLPQGVYNGKDFLSLLVFGNGYKASVCLYIAKRELTQGLSLSFFKGIYHEDELFTPQLLLNAQKVGYLPSPFFKRRIRHGSIMQTAFSPKNLRSYMVVVDELCKSHLIHPDDRHITDKIVIDILNVVSYRTSSLIVKERVSLFKFLIKRRLFTRIDIKNLLVLLFPVLIRIKKIFKK</sequence>
<dbReference type="PANTHER" id="PTHR22916">
    <property type="entry name" value="GLYCOSYLTRANSFERASE"/>
    <property type="match status" value="1"/>
</dbReference>
<comment type="caution">
    <text evidence="4">The sequence shown here is derived from an EMBL/GenBank/DDBJ whole genome shotgun (WGS) entry which is preliminary data.</text>
</comment>
<dbReference type="PANTHER" id="PTHR22916:SF51">
    <property type="entry name" value="GLYCOSYLTRANSFERASE EPSH-RELATED"/>
    <property type="match status" value="1"/>
</dbReference>
<dbReference type="CDD" id="cd00761">
    <property type="entry name" value="Glyco_tranf_GTA_type"/>
    <property type="match status" value="1"/>
</dbReference>
<evidence type="ECO:0000256" key="1">
    <source>
        <dbReference type="ARBA" id="ARBA00022676"/>
    </source>
</evidence>
<proteinExistence type="predicted"/>
<keyword evidence="1 4" id="KW-0328">Glycosyltransferase</keyword>
<name>A0A644X4P8_9ZZZZ</name>
<protein>
    <submittedName>
        <fullName evidence="4">Undecaprenyl-phosphate 4-deoxy-4-formamido-L-arabinose transferase</fullName>
        <ecNumber evidence="4">2.4.2.53</ecNumber>
    </submittedName>
</protein>
<organism evidence="4">
    <name type="scientific">bioreactor metagenome</name>
    <dbReference type="NCBI Taxonomy" id="1076179"/>
    <lineage>
        <taxon>unclassified sequences</taxon>
        <taxon>metagenomes</taxon>
        <taxon>ecological metagenomes</taxon>
    </lineage>
</organism>
<gene>
    <name evidence="4" type="primary">arnC_34</name>
    <name evidence="4" type="ORF">SDC9_57166</name>
</gene>
<evidence type="ECO:0000256" key="2">
    <source>
        <dbReference type="ARBA" id="ARBA00022679"/>
    </source>
</evidence>
<accession>A0A644X4P8</accession>
<dbReference type="Pfam" id="PF00535">
    <property type="entry name" value="Glycos_transf_2"/>
    <property type="match status" value="1"/>
</dbReference>
<dbReference type="EC" id="2.4.2.53" evidence="4"/>
<dbReference type="AlphaFoldDB" id="A0A644X4P8"/>
<dbReference type="InterPro" id="IPR001173">
    <property type="entry name" value="Glyco_trans_2-like"/>
</dbReference>
<dbReference type="GO" id="GO:0099621">
    <property type="term" value="F:undecaprenyl-phosphate 4-deoxy-4-formamido-L-arabinose transferase activity"/>
    <property type="evidence" value="ECO:0007669"/>
    <property type="project" value="UniProtKB-EC"/>
</dbReference>
<reference evidence="4" key="1">
    <citation type="submission" date="2019-08" db="EMBL/GenBank/DDBJ databases">
        <authorList>
            <person name="Kucharzyk K."/>
            <person name="Murdoch R.W."/>
            <person name="Higgins S."/>
            <person name="Loffler F."/>
        </authorList>
    </citation>
    <scope>NUCLEOTIDE SEQUENCE</scope>
</reference>